<comment type="caution">
    <text evidence="1">The sequence shown here is derived from an EMBL/GenBank/DDBJ whole genome shotgun (WGS) entry which is preliminary data.</text>
</comment>
<dbReference type="EMBL" id="JANJYI010000004">
    <property type="protein sequence ID" value="KAK2651388.1"/>
    <property type="molecule type" value="Genomic_DNA"/>
</dbReference>
<keyword evidence="2" id="KW-1185">Reference proteome</keyword>
<reference evidence="1" key="1">
    <citation type="journal article" date="2023" name="Plant J.">
        <title>Genome sequences and population genomics provide insights into the demographic history, inbreeding, and mutation load of two 'living fossil' tree species of Dipteronia.</title>
        <authorList>
            <person name="Feng Y."/>
            <person name="Comes H.P."/>
            <person name="Chen J."/>
            <person name="Zhu S."/>
            <person name="Lu R."/>
            <person name="Zhang X."/>
            <person name="Li P."/>
            <person name="Qiu J."/>
            <person name="Olsen K.M."/>
            <person name="Qiu Y."/>
        </authorList>
    </citation>
    <scope>NUCLEOTIDE SEQUENCE</scope>
    <source>
        <strain evidence="1">KIB01</strain>
    </source>
</reference>
<organism evidence="1 2">
    <name type="scientific">Dipteronia dyeriana</name>
    <dbReference type="NCBI Taxonomy" id="168575"/>
    <lineage>
        <taxon>Eukaryota</taxon>
        <taxon>Viridiplantae</taxon>
        <taxon>Streptophyta</taxon>
        <taxon>Embryophyta</taxon>
        <taxon>Tracheophyta</taxon>
        <taxon>Spermatophyta</taxon>
        <taxon>Magnoliopsida</taxon>
        <taxon>eudicotyledons</taxon>
        <taxon>Gunneridae</taxon>
        <taxon>Pentapetalae</taxon>
        <taxon>rosids</taxon>
        <taxon>malvids</taxon>
        <taxon>Sapindales</taxon>
        <taxon>Sapindaceae</taxon>
        <taxon>Hippocastanoideae</taxon>
        <taxon>Acereae</taxon>
        <taxon>Dipteronia</taxon>
    </lineage>
</organism>
<gene>
    <name evidence="1" type="ORF">Ddye_011244</name>
</gene>
<name>A0AAD9UBU8_9ROSI</name>
<accession>A0AAD9UBU8</accession>
<dbReference type="PANTHER" id="PTHR33710">
    <property type="entry name" value="BNAC02G09200D PROTEIN"/>
    <property type="match status" value="1"/>
</dbReference>
<dbReference type="PANTHER" id="PTHR33710:SF79">
    <property type="entry name" value="OS06G0205337 PROTEIN"/>
    <property type="match status" value="1"/>
</dbReference>
<evidence type="ECO:0000313" key="2">
    <source>
        <dbReference type="Proteomes" id="UP001280121"/>
    </source>
</evidence>
<proteinExistence type="predicted"/>
<dbReference type="Proteomes" id="UP001280121">
    <property type="component" value="Unassembled WGS sequence"/>
</dbReference>
<protein>
    <submittedName>
        <fullName evidence="1">Uncharacterized protein</fullName>
    </submittedName>
</protein>
<sequence>MALDITQGQLLQILTMTQAVRHAPYCKQKLTNFSYEWVPVLTMAGTENSVYMAVVVNDRKEGCYGGAVRAPVSENFKASYNSQVGGGSTVRDRTPGGSYEIEENGTLVVAAPALALQNGTATSIVMTSLKKSVKDLQETLEVGMRNGPVLLDRKCVDGPSIGPTWTIVTLMPEFRWKMVFGGVLLDSMGILFLAEELIPRLCCVTSKMLIISTGDFNELLSMREKLGGSEKAMLGMLHFRQAVEDCDLIDLGFSGPSFTWNNKRDGTMNVKGAKGFHFKPFWLKDENIGSVVMEAWHERGPSNSIMDLKTKLSKCASKLTHWSKIRFGKLRKQIEVNNREIESLSKICGDRGVMQKIKSLEKKVEGLFESDEIYWKQRSRAEWLCADDRNTTFFHAKTSVRKKKNLICILLDVNDGPRDSDEGMAEVISDYFSTIFRSFSPATSVIRKATSSIQARLNEEMRKDLDSAFTGDEIRDAIFSICPT</sequence>
<evidence type="ECO:0000313" key="1">
    <source>
        <dbReference type="EMBL" id="KAK2651388.1"/>
    </source>
</evidence>
<dbReference type="AlphaFoldDB" id="A0AAD9UBU8"/>